<feature type="transmembrane region" description="Helical" evidence="7">
    <location>
        <begin position="140"/>
        <end position="163"/>
    </location>
</feature>
<feature type="transmembrane region" description="Helical" evidence="7">
    <location>
        <begin position="50"/>
        <end position="72"/>
    </location>
</feature>
<evidence type="ECO:0000256" key="1">
    <source>
        <dbReference type="ARBA" id="ARBA00004651"/>
    </source>
</evidence>
<dbReference type="EMBL" id="CP159510">
    <property type="protein sequence ID" value="XCJ16967.1"/>
    <property type="molecule type" value="Genomic_DNA"/>
</dbReference>
<dbReference type="InterPro" id="IPR032816">
    <property type="entry name" value="VTT_dom"/>
</dbReference>
<feature type="transmembrane region" description="Helical" evidence="7">
    <location>
        <begin position="175"/>
        <end position="197"/>
    </location>
</feature>
<evidence type="ECO:0000256" key="6">
    <source>
        <dbReference type="ARBA" id="ARBA00023136"/>
    </source>
</evidence>
<evidence type="ECO:0000256" key="2">
    <source>
        <dbReference type="ARBA" id="ARBA00010792"/>
    </source>
</evidence>
<evidence type="ECO:0000313" key="9">
    <source>
        <dbReference type="EMBL" id="XCJ16967.1"/>
    </source>
</evidence>
<evidence type="ECO:0000256" key="3">
    <source>
        <dbReference type="ARBA" id="ARBA00022475"/>
    </source>
</evidence>
<keyword evidence="5 7" id="KW-1133">Transmembrane helix</keyword>
<evidence type="ECO:0000256" key="4">
    <source>
        <dbReference type="ARBA" id="ARBA00022692"/>
    </source>
</evidence>
<evidence type="ECO:0000259" key="8">
    <source>
        <dbReference type="Pfam" id="PF09335"/>
    </source>
</evidence>
<reference evidence="9" key="1">
    <citation type="submission" date="2024-06" db="EMBL/GenBank/DDBJ databases">
        <authorList>
            <person name="Fan A."/>
            <person name="Zhang F.Y."/>
            <person name="Zhang L."/>
        </authorList>
    </citation>
    <scope>NUCLEOTIDE SEQUENCE</scope>
    <source>
        <strain evidence="9">Y61</strain>
    </source>
</reference>
<sequence length="201" mass="22848">MQEWITHFMEQFGYIGIFLMILLENIFPPIPSEIVLTFGGFMTTRTQMSIPGVILYATAGSLSGACVLYLVGRVLNVERLEMVISRWGHLLRLKTGDVRRADAWFDRYGYRAVFFCRMVPLVRSLISIPAGMSGMRFSRFLIYSAAGTLIWNVLLVSAGALLGRSWEKVLAFMDVYAIVAYVVIGAAVLFFIVRFIIRRRR</sequence>
<evidence type="ECO:0000256" key="5">
    <source>
        <dbReference type="ARBA" id="ARBA00022989"/>
    </source>
</evidence>
<keyword evidence="6 7" id="KW-0472">Membrane</keyword>
<dbReference type="PANTHER" id="PTHR42709">
    <property type="entry name" value="ALKALINE PHOSPHATASE LIKE PROTEIN"/>
    <property type="match status" value="1"/>
</dbReference>
<dbReference type="RefSeq" id="WP_129929429.1">
    <property type="nucleotide sequence ID" value="NZ_CP159510.1"/>
</dbReference>
<keyword evidence="3" id="KW-1003">Cell membrane</keyword>
<comment type="subcellular location">
    <subcellularLocation>
        <location evidence="1">Cell membrane</location>
        <topology evidence="1">Multi-pass membrane protein</topology>
    </subcellularLocation>
</comment>
<proteinExistence type="inferred from homology"/>
<dbReference type="AlphaFoldDB" id="A0AAU8IFH2"/>
<keyword evidence="4 7" id="KW-0812">Transmembrane</keyword>
<dbReference type="InterPro" id="IPR051311">
    <property type="entry name" value="DedA_domain"/>
</dbReference>
<gene>
    <name evidence="9" type="ORF">ABNN70_15400</name>
</gene>
<evidence type="ECO:0000256" key="7">
    <source>
        <dbReference type="SAM" id="Phobius"/>
    </source>
</evidence>
<dbReference type="Pfam" id="PF09335">
    <property type="entry name" value="VTT_dom"/>
    <property type="match status" value="1"/>
</dbReference>
<name>A0AAU8IFH2_9BACL</name>
<accession>A0AAU8IFH2</accession>
<dbReference type="PANTHER" id="PTHR42709:SF6">
    <property type="entry name" value="UNDECAPRENYL PHOSPHATE TRANSPORTER A"/>
    <property type="match status" value="1"/>
</dbReference>
<organism evidence="9">
    <name type="scientific">Sporolactobacillus sp. Y61</name>
    <dbReference type="NCBI Taxonomy" id="3160863"/>
    <lineage>
        <taxon>Bacteria</taxon>
        <taxon>Bacillati</taxon>
        <taxon>Bacillota</taxon>
        <taxon>Bacilli</taxon>
        <taxon>Bacillales</taxon>
        <taxon>Sporolactobacillaceae</taxon>
        <taxon>Sporolactobacillus</taxon>
    </lineage>
</organism>
<dbReference type="GO" id="GO:0005886">
    <property type="term" value="C:plasma membrane"/>
    <property type="evidence" value="ECO:0007669"/>
    <property type="project" value="UniProtKB-SubCell"/>
</dbReference>
<feature type="domain" description="VTT" evidence="8">
    <location>
        <begin position="30"/>
        <end position="160"/>
    </location>
</feature>
<feature type="transmembrane region" description="Helical" evidence="7">
    <location>
        <begin position="12"/>
        <end position="30"/>
    </location>
</feature>
<comment type="similarity">
    <text evidence="2">Belongs to the DedA family.</text>
</comment>
<protein>
    <submittedName>
        <fullName evidence="9">DedA family protein</fullName>
    </submittedName>
</protein>